<feature type="domain" description="Glycosyltransferase family 18 catalytic" evidence="2">
    <location>
        <begin position="148"/>
        <end position="273"/>
    </location>
</feature>
<dbReference type="GO" id="GO:0030144">
    <property type="term" value="F:alpha-1,6-mannosylglycoprotein 6-beta-N-acetylglucosaminyltransferase activity"/>
    <property type="evidence" value="ECO:0007669"/>
    <property type="project" value="InterPro"/>
</dbReference>
<keyword evidence="1" id="KW-0812">Transmembrane</keyword>
<proteinExistence type="predicted"/>
<reference evidence="3 4" key="1">
    <citation type="journal article" date="2021" name="Sci. Rep.">
        <title>The genome of the diatom Chaetoceros tenuissimus carries an ancient integrated fragment of an extant virus.</title>
        <authorList>
            <person name="Hongo Y."/>
            <person name="Kimura K."/>
            <person name="Takaki Y."/>
            <person name="Yoshida Y."/>
            <person name="Baba S."/>
            <person name="Kobayashi G."/>
            <person name="Nagasaki K."/>
            <person name="Hano T."/>
            <person name="Tomaru Y."/>
        </authorList>
    </citation>
    <scope>NUCLEOTIDE SEQUENCE [LARGE SCALE GENOMIC DNA]</scope>
    <source>
        <strain evidence="3 4">NIES-3715</strain>
    </source>
</reference>
<protein>
    <recommendedName>
        <fullName evidence="2">Glycosyltransferase family 18 catalytic domain-containing protein</fullName>
    </recommendedName>
</protein>
<gene>
    <name evidence="3" type="ORF">CTEN210_07803</name>
</gene>
<evidence type="ECO:0000313" key="4">
    <source>
        <dbReference type="Proteomes" id="UP001054902"/>
    </source>
</evidence>
<keyword evidence="1" id="KW-0472">Membrane</keyword>
<comment type="caution">
    <text evidence="3">The sequence shown here is derived from an EMBL/GenBank/DDBJ whole genome shotgun (WGS) entry which is preliminary data.</text>
</comment>
<sequence length="289" mass="34398">MNKALLKESLFLAVVIISFSTSWFFINLKGPRNGGYVAEKGHRKKYFPAPWLNSSKRKVLFVELYTWGKYYGKGKYKTGEYYISSTWDLALQSMNFEVHRVSTKEYYERMSKEDLAPYHRIFVRDPKFHHLYEDNHDILCRVRPLFFYGEWEHQKNDFNYRYQFPFHEKQIVTAHKDDVNSFLGYFPHNLLEDSKVQNKKKSGLLYGKKAEYFQGFEEVFQRLLDAGFELHSTCQDTEDQQCPFPEDVVKHGPMKPEAFAKLMTEFSFVIGFRKPEVRYIHVTSIDRSC</sequence>
<dbReference type="EMBL" id="BLLK01000045">
    <property type="protein sequence ID" value="GFH51327.1"/>
    <property type="molecule type" value="Genomic_DNA"/>
</dbReference>
<dbReference type="Pfam" id="PF15024">
    <property type="entry name" value="Glyco_transf_18"/>
    <property type="match status" value="1"/>
</dbReference>
<dbReference type="Proteomes" id="UP001054902">
    <property type="component" value="Unassembled WGS sequence"/>
</dbReference>
<evidence type="ECO:0000313" key="3">
    <source>
        <dbReference type="EMBL" id="GFH51327.1"/>
    </source>
</evidence>
<dbReference type="AlphaFoldDB" id="A0AAD3CSE1"/>
<organism evidence="3 4">
    <name type="scientific">Chaetoceros tenuissimus</name>
    <dbReference type="NCBI Taxonomy" id="426638"/>
    <lineage>
        <taxon>Eukaryota</taxon>
        <taxon>Sar</taxon>
        <taxon>Stramenopiles</taxon>
        <taxon>Ochrophyta</taxon>
        <taxon>Bacillariophyta</taxon>
        <taxon>Coscinodiscophyceae</taxon>
        <taxon>Chaetocerotophycidae</taxon>
        <taxon>Chaetocerotales</taxon>
        <taxon>Chaetocerotaceae</taxon>
        <taxon>Chaetoceros</taxon>
    </lineage>
</organism>
<accession>A0AAD3CSE1</accession>
<evidence type="ECO:0000259" key="2">
    <source>
        <dbReference type="Pfam" id="PF15024"/>
    </source>
</evidence>
<name>A0AAD3CSE1_9STRA</name>
<evidence type="ECO:0000256" key="1">
    <source>
        <dbReference type="SAM" id="Phobius"/>
    </source>
</evidence>
<keyword evidence="1" id="KW-1133">Transmembrane helix</keyword>
<feature type="transmembrane region" description="Helical" evidence="1">
    <location>
        <begin position="9"/>
        <end position="26"/>
    </location>
</feature>
<dbReference type="InterPro" id="IPR026116">
    <property type="entry name" value="GT18_cat"/>
</dbReference>
<keyword evidence="4" id="KW-1185">Reference proteome</keyword>